<comment type="caution">
    <text evidence="2">The sequence shown here is derived from an EMBL/GenBank/DDBJ whole genome shotgun (WGS) entry which is preliminary data.</text>
</comment>
<evidence type="ECO:0000313" key="3">
    <source>
        <dbReference type="Proteomes" id="UP001138802"/>
    </source>
</evidence>
<gene>
    <name evidence="2" type="ORF">CKO25_01215</name>
</gene>
<keyword evidence="3" id="KW-1185">Reference proteome</keyword>
<dbReference type="AlphaFoldDB" id="A0A9X1B7I7"/>
<dbReference type="InterPro" id="IPR057691">
    <property type="entry name" value="DUF7931"/>
</dbReference>
<organism evidence="2 3">
    <name type="scientific">Thiocapsa imhoffii</name>
    <dbReference type="NCBI Taxonomy" id="382777"/>
    <lineage>
        <taxon>Bacteria</taxon>
        <taxon>Pseudomonadati</taxon>
        <taxon>Pseudomonadota</taxon>
        <taxon>Gammaproteobacteria</taxon>
        <taxon>Chromatiales</taxon>
        <taxon>Chromatiaceae</taxon>
        <taxon>Thiocapsa</taxon>
    </lineage>
</organism>
<evidence type="ECO:0000259" key="1">
    <source>
        <dbReference type="Pfam" id="PF25559"/>
    </source>
</evidence>
<accession>A0A9X1B7I7</accession>
<proteinExistence type="predicted"/>
<feature type="domain" description="DUF7931" evidence="1">
    <location>
        <begin position="3"/>
        <end position="142"/>
    </location>
</feature>
<reference evidence="2 3" key="1">
    <citation type="journal article" date="2020" name="Microorganisms">
        <title>Osmotic Adaptation and Compatible Solute Biosynthesis of Phototrophic Bacteria as Revealed from Genome Analyses.</title>
        <authorList>
            <person name="Imhoff J.F."/>
            <person name="Rahn T."/>
            <person name="Kunzel S."/>
            <person name="Keller A."/>
            <person name="Neulinger S.C."/>
        </authorList>
    </citation>
    <scope>NUCLEOTIDE SEQUENCE [LARGE SCALE GENOMIC DNA]</scope>
    <source>
        <strain evidence="2 3">DSM 21303</strain>
    </source>
</reference>
<name>A0A9X1B7I7_9GAMM</name>
<dbReference type="Pfam" id="PF25559">
    <property type="entry name" value="DUF7931"/>
    <property type="match status" value="1"/>
</dbReference>
<dbReference type="EMBL" id="NRSD01000001">
    <property type="protein sequence ID" value="MBK1643293.1"/>
    <property type="molecule type" value="Genomic_DNA"/>
</dbReference>
<evidence type="ECO:0000313" key="2">
    <source>
        <dbReference type="EMBL" id="MBK1643293.1"/>
    </source>
</evidence>
<sequence>MSIAIVAQTRDELLLFDDALTPDLYNSSAFVDAVRTLALARSAPCIRILLADPRPSGRMHSRLIELANRLTSRIAIRQLGDDFKHRTDAFLIGDRRAYVRRALATRQEAVADPRGRREARRLGRDFERMWEHSEATVELRRLHL</sequence>
<dbReference type="Proteomes" id="UP001138802">
    <property type="component" value="Unassembled WGS sequence"/>
</dbReference>
<protein>
    <recommendedName>
        <fullName evidence="1">DUF7931 domain-containing protein</fullName>
    </recommendedName>
</protein>